<name>A0A1D8GKK2_9FIRM</name>
<keyword evidence="9" id="KW-0812">Transmembrane</keyword>
<dbReference type="SUPFAM" id="SSF55874">
    <property type="entry name" value="ATPase domain of HSP90 chaperone/DNA topoisomerase II/histidine kinase"/>
    <property type="match status" value="1"/>
</dbReference>
<dbReference type="EC" id="2.7.13.3" evidence="3"/>
<dbReference type="CDD" id="cd00082">
    <property type="entry name" value="HisKA"/>
    <property type="match status" value="1"/>
</dbReference>
<protein>
    <recommendedName>
        <fullName evidence="3">histidine kinase</fullName>
        <ecNumber evidence="3">2.7.13.3</ecNumber>
    </recommendedName>
</protein>
<dbReference type="GO" id="GO:0000155">
    <property type="term" value="F:phosphorelay sensor kinase activity"/>
    <property type="evidence" value="ECO:0007669"/>
    <property type="project" value="InterPro"/>
</dbReference>
<dbReference type="Pfam" id="PF00672">
    <property type="entry name" value="HAMP"/>
    <property type="match status" value="1"/>
</dbReference>
<dbReference type="PANTHER" id="PTHR43711">
    <property type="entry name" value="TWO-COMPONENT HISTIDINE KINASE"/>
    <property type="match status" value="1"/>
</dbReference>
<evidence type="ECO:0000256" key="4">
    <source>
        <dbReference type="ARBA" id="ARBA00022553"/>
    </source>
</evidence>
<dbReference type="GO" id="GO:0016020">
    <property type="term" value="C:membrane"/>
    <property type="evidence" value="ECO:0007669"/>
    <property type="project" value="UniProtKB-SubCell"/>
</dbReference>
<evidence type="ECO:0000259" key="11">
    <source>
        <dbReference type="PROSITE" id="PS50885"/>
    </source>
</evidence>
<dbReference type="InterPro" id="IPR003594">
    <property type="entry name" value="HATPase_dom"/>
</dbReference>
<keyword evidence="5" id="KW-0808">Transferase</keyword>
<dbReference type="InterPro" id="IPR050736">
    <property type="entry name" value="Sensor_HK_Regulatory"/>
</dbReference>
<dbReference type="OrthoDB" id="9813151at2"/>
<evidence type="ECO:0000256" key="1">
    <source>
        <dbReference type="ARBA" id="ARBA00000085"/>
    </source>
</evidence>
<feature type="transmembrane region" description="Helical" evidence="9">
    <location>
        <begin position="7"/>
        <end position="33"/>
    </location>
</feature>
<dbReference type="Gene3D" id="1.10.287.130">
    <property type="match status" value="1"/>
</dbReference>
<dbReference type="CDD" id="cd00075">
    <property type="entry name" value="HATPase"/>
    <property type="match status" value="1"/>
</dbReference>
<dbReference type="CDD" id="cd06225">
    <property type="entry name" value="HAMP"/>
    <property type="match status" value="1"/>
</dbReference>
<evidence type="ECO:0000256" key="3">
    <source>
        <dbReference type="ARBA" id="ARBA00012438"/>
    </source>
</evidence>
<dbReference type="SMART" id="SM00304">
    <property type="entry name" value="HAMP"/>
    <property type="match status" value="1"/>
</dbReference>
<evidence type="ECO:0000256" key="7">
    <source>
        <dbReference type="ARBA" id="ARBA00023012"/>
    </source>
</evidence>
<dbReference type="InterPro" id="IPR036097">
    <property type="entry name" value="HisK_dim/P_sf"/>
</dbReference>
<dbReference type="AlphaFoldDB" id="A0A1D8GKK2"/>
<evidence type="ECO:0000256" key="5">
    <source>
        <dbReference type="ARBA" id="ARBA00022679"/>
    </source>
</evidence>
<dbReference type="SMART" id="SM00387">
    <property type="entry name" value="HATPase_c"/>
    <property type="match status" value="1"/>
</dbReference>
<dbReference type="SMART" id="SM00388">
    <property type="entry name" value="HisKA"/>
    <property type="match status" value="1"/>
</dbReference>
<keyword evidence="7" id="KW-0902">Two-component regulatory system</keyword>
<feature type="domain" description="Histidine kinase" evidence="10">
    <location>
        <begin position="129"/>
        <end position="342"/>
    </location>
</feature>
<dbReference type="InterPro" id="IPR003660">
    <property type="entry name" value="HAMP_dom"/>
</dbReference>
<evidence type="ECO:0000256" key="9">
    <source>
        <dbReference type="SAM" id="Phobius"/>
    </source>
</evidence>
<keyword evidence="8 9" id="KW-0472">Membrane</keyword>
<feature type="transmembrane region" description="Helical" evidence="9">
    <location>
        <begin position="45"/>
        <end position="67"/>
    </location>
</feature>
<comment type="subcellular location">
    <subcellularLocation>
        <location evidence="2">Membrane</location>
    </subcellularLocation>
</comment>
<dbReference type="Proteomes" id="UP000095743">
    <property type="component" value="Chromosome"/>
</dbReference>
<dbReference type="InterPro" id="IPR036890">
    <property type="entry name" value="HATPase_C_sf"/>
</dbReference>
<keyword evidence="4" id="KW-0597">Phosphoprotein</keyword>
<dbReference type="EMBL" id="CP017269">
    <property type="protein sequence ID" value="AOT71429.1"/>
    <property type="molecule type" value="Genomic_DNA"/>
</dbReference>
<dbReference type="SUPFAM" id="SSF47384">
    <property type="entry name" value="Homodimeric domain of signal transducing histidine kinase"/>
    <property type="match status" value="1"/>
</dbReference>
<dbReference type="STRING" id="1424294.Gferi_18990"/>
<dbReference type="InterPro" id="IPR005467">
    <property type="entry name" value="His_kinase_dom"/>
</dbReference>
<dbReference type="PRINTS" id="PR00344">
    <property type="entry name" value="BCTRLSENSOR"/>
</dbReference>
<keyword evidence="9" id="KW-1133">Transmembrane helix</keyword>
<evidence type="ECO:0000313" key="12">
    <source>
        <dbReference type="EMBL" id="AOT71429.1"/>
    </source>
</evidence>
<dbReference type="Pfam" id="PF02518">
    <property type="entry name" value="HATPase_c"/>
    <property type="match status" value="1"/>
</dbReference>
<dbReference type="Pfam" id="PF00512">
    <property type="entry name" value="HisKA"/>
    <property type="match status" value="1"/>
</dbReference>
<evidence type="ECO:0000313" key="13">
    <source>
        <dbReference type="Proteomes" id="UP000095743"/>
    </source>
</evidence>
<evidence type="ECO:0000256" key="6">
    <source>
        <dbReference type="ARBA" id="ARBA00022777"/>
    </source>
</evidence>
<organism evidence="12 13">
    <name type="scientific">Geosporobacter ferrireducens</name>
    <dbReference type="NCBI Taxonomy" id="1424294"/>
    <lineage>
        <taxon>Bacteria</taxon>
        <taxon>Bacillati</taxon>
        <taxon>Bacillota</taxon>
        <taxon>Clostridia</taxon>
        <taxon>Peptostreptococcales</taxon>
        <taxon>Thermotaleaceae</taxon>
        <taxon>Geosporobacter</taxon>
    </lineage>
</organism>
<dbReference type="SUPFAM" id="SSF158472">
    <property type="entry name" value="HAMP domain-like"/>
    <property type="match status" value="1"/>
</dbReference>
<keyword evidence="6 12" id="KW-0418">Kinase</keyword>
<comment type="catalytic activity">
    <reaction evidence="1">
        <text>ATP + protein L-histidine = ADP + protein N-phospho-L-histidine.</text>
        <dbReference type="EC" id="2.7.13.3"/>
    </reaction>
</comment>
<accession>A0A1D8GKK2</accession>
<evidence type="ECO:0000256" key="2">
    <source>
        <dbReference type="ARBA" id="ARBA00004370"/>
    </source>
</evidence>
<sequence>MKKRMSLAVSLVVFVFFVMLLSVVIGRLCTYLLSFVFEGRLLENGLLGFFALLLTSVSIGTSITALLSRWMVKPVRNLIEAIEDVAKGDFSVSVKGSNIPELESLAASFNKMVRELAGIEMLRTDFINNFSHEFKTPIVSIKGFAKLLKEGGLIGEEAQEYLDIIIQESQRLADLSTNVLNLSKVESTEIIREKEVYALDEQIRRAILILEPKWSAKNLSIDVDLESINIYNNAPLLQQIWVNLLDNAIKFTDDGGKLQVSLRRIHSSIRFCLRDNGHGMDEETKQHIFDKFYQGDTSHAMIGNGLGLTLVKKIVSLCNGHIEVESSLGKGSTFTVFLPLEMPMDHMRG</sequence>
<dbReference type="InterPro" id="IPR003661">
    <property type="entry name" value="HisK_dim/P_dom"/>
</dbReference>
<dbReference type="Gene3D" id="3.30.565.10">
    <property type="entry name" value="Histidine kinase-like ATPase, C-terminal domain"/>
    <property type="match status" value="1"/>
</dbReference>
<evidence type="ECO:0000259" key="10">
    <source>
        <dbReference type="PROSITE" id="PS50109"/>
    </source>
</evidence>
<evidence type="ECO:0000256" key="8">
    <source>
        <dbReference type="ARBA" id="ARBA00023136"/>
    </source>
</evidence>
<dbReference type="FunFam" id="3.30.565.10:FF:000006">
    <property type="entry name" value="Sensor histidine kinase WalK"/>
    <property type="match status" value="1"/>
</dbReference>
<dbReference type="PANTHER" id="PTHR43711:SF1">
    <property type="entry name" value="HISTIDINE KINASE 1"/>
    <property type="match status" value="1"/>
</dbReference>
<keyword evidence="13" id="KW-1185">Reference proteome</keyword>
<proteinExistence type="predicted"/>
<dbReference type="PROSITE" id="PS50885">
    <property type="entry name" value="HAMP"/>
    <property type="match status" value="1"/>
</dbReference>
<dbReference type="KEGG" id="gfe:Gferi_18990"/>
<dbReference type="PROSITE" id="PS50109">
    <property type="entry name" value="HIS_KIN"/>
    <property type="match status" value="1"/>
</dbReference>
<dbReference type="RefSeq" id="WP_069979257.1">
    <property type="nucleotide sequence ID" value="NZ_CP017269.1"/>
</dbReference>
<dbReference type="InterPro" id="IPR004358">
    <property type="entry name" value="Sig_transdc_His_kin-like_C"/>
</dbReference>
<dbReference type="Gene3D" id="6.10.340.10">
    <property type="match status" value="1"/>
</dbReference>
<dbReference type="FunFam" id="1.10.287.130:FF:000001">
    <property type="entry name" value="Two-component sensor histidine kinase"/>
    <property type="match status" value="1"/>
</dbReference>
<feature type="domain" description="HAMP" evidence="11">
    <location>
        <begin position="69"/>
        <end position="121"/>
    </location>
</feature>
<gene>
    <name evidence="12" type="ORF">Gferi_18990</name>
</gene>
<reference evidence="12 13" key="1">
    <citation type="submission" date="2016-09" db="EMBL/GenBank/DDBJ databases">
        <title>Genomic analysis reveals versatility of anaerobic energy metabolism of Geosporobacter ferrireducens IRF9 of phylum Firmicutes.</title>
        <authorList>
            <person name="Kim S.-J."/>
        </authorList>
    </citation>
    <scope>NUCLEOTIDE SEQUENCE [LARGE SCALE GENOMIC DNA]</scope>
    <source>
        <strain evidence="12 13">IRF9</strain>
    </source>
</reference>